<dbReference type="STRING" id="287099.SAMN05660413_00545"/>
<evidence type="ECO:0000313" key="4">
    <source>
        <dbReference type="EMBL" id="SFN33335.1"/>
    </source>
</evidence>
<feature type="compositionally biased region" description="Polar residues" evidence="1">
    <location>
        <begin position="114"/>
        <end position="148"/>
    </location>
</feature>
<dbReference type="SUPFAM" id="SSF53756">
    <property type="entry name" value="UDP-Glycosyltransferase/glycogen phosphorylase"/>
    <property type="match status" value="1"/>
</dbReference>
<feature type="region of interest" description="Disordered" evidence="1">
    <location>
        <begin position="88"/>
        <end position="150"/>
    </location>
</feature>
<name>A0A1I4Y5Q6_9FLAO</name>
<sequence length="504" mass="56439">MREYSAFLELLILSFFARQKNETKKGALCRGVFLATGPKNRPSAPKFFPGFQKFFTVPMGYTYTRDKDFASLGPVKISKYSKVKKTDLPSLATNNSQLKTPNQQPASAKASAGRPTTDNPQPITHNPQPTTHNSEPTTDNTKHQTPNSKHLRVLQIVDTLNPGGSERMAVNLANSLVGEVEASCLCCTREEGMLKEELHEEVGYLFLNKKHSLDLQAFWKLRAFVKREQIDLVHAHGTSWFWGVLLKISGLKIKLVWHDHYGESEQLDRRDTKFLKALSRYFDGIISVNNDLKFWAEKELKARMVKQLNNFIIPSENKGSKIKLKGKSTDFKIVCVANLRPQKDHLNLLAAFEKLQGEEISLHLIGANPGTTWSKKILGKVADMKNVFYYGGLPEVSGLLQQADLGLLSSRSEGLPLVLLEYGMAGLPVVATEVGQCREVTGDAVLLVPPGDALALAEAIKGYYYDSEKRNMDALALQKRIKKAYSREAVLPLFLKFYANLKRK</sequence>
<evidence type="ECO:0000313" key="5">
    <source>
        <dbReference type="Proteomes" id="UP000199153"/>
    </source>
</evidence>
<evidence type="ECO:0000259" key="3">
    <source>
        <dbReference type="Pfam" id="PF13439"/>
    </source>
</evidence>
<dbReference type="AlphaFoldDB" id="A0A1I4Y5Q6"/>
<protein>
    <submittedName>
        <fullName evidence="4">Glycosyltransferase involved in cell wall bisynthesis</fullName>
    </submittedName>
</protein>
<dbReference type="Pfam" id="PF13439">
    <property type="entry name" value="Glyco_transf_4"/>
    <property type="match status" value="1"/>
</dbReference>
<keyword evidence="4" id="KW-0808">Transferase</keyword>
<dbReference type="EMBL" id="FOVL01000002">
    <property type="protein sequence ID" value="SFN33335.1"/>
    <property type="molecule type" value="Genomic_DNA"/>
</dbReference>
<dbReference type="Proteomes" id="UP000199153">
    <property type="component" value="Unassembled WGS sequence"/>
</dbReference>
<dbReference type="PANTHER" id="PTHR12526">
    <property type="entry name" value="GLYCOSYLTRANSFERASE"/>
    <property type="match status" value="1"/>
</dbReference>
<evidence type="ECO:0000259" key="2">
    <source>
        <dbReference type="Pfam" id="PF00534"/>
    </source>
</evidence>
<feature type="compositionally biased region" description="Polar residues" evidence="1">
    <location>
        <begin position="91"/>
        <end position="106"/>
    </location>
</feature>
<organism evidence="4 5">
    <name type="scientific">Salegentibacter flavus</name>
    <dbReference type="NCBI Taxonomy" id="287099"/>
    <lineage>
        <taxon>Bacteria</taxon>
        <taxon>Pseudomonadati</taxon>
        <taxon>Bacteroidota</taxon>
        <taxon>Flavobacteriia</taxon>
        <taxon>Flavobacteriales</taxon>
        <taxon>Flavobacteriaceae</taxon>
        <taxon>Salegentibacter</taxon>
    </lineage>
</organism>
<accession>A0A1I4Y5Q6</accession>
<dbReference type="InterPro" id="IPR001296">
    <property type="entry name" value="Glyco_trans_1"/>
</dbReference>
<dbReference type="InterPro" id="IPR028098">
    <property type="entry name" value="Glyco_trans_4-like_N"/>
</dbReference>
<dbReference type="Pfam" id="PF00534">
    <property type="entry name" value="Glycos_transf_1"/>
    <property type="match status" value="1"/>
</dbReference>
<feature type="domain" description="Glycosyltransferase subfamily 4-like N-terminal" evidence="3">
    <location>
        <begin position="162"/>
        <end position="297"/>
    </location>
</feature>
<dbReference type="Gene3D" id="3.40.50.2000">
    <property type="entry name" value="Glycogen Phosphorylase B"/>
    <property type="match status" value="2"/>
</dbReference>
<keyword evidence="5" id="KW-1185">Reference proteome</keyword>
<feature type="domain" description="Glycosyl transferase family 1" evidence="2">
    <location>
        <begin position="325"/>
        <end position="471"/>
    </location>
</feature>
<evidence type="ECO:0000256" key="1">
    <source>
        <dbReference type="SAM" id="MobiDB-lite"/>
    </source>
</evidence>
<gene>
    <name evidence="4" type="ORF">SAMN05660413_00545</name>
</gene>
<reference evidence="4 5" key="1">
    <citation type="submission" date="2016-10" db="EMBL/GenBank/DDBJ databases">
        <authorList>
            <person name="de Groot N.N."/>
        </authorList>
    </citation>
    <scope>NUCLEOTIDE SEQUENCE [LARGE SCALE GENOMIC DNA]</scope>
    <source>
        <strain evidence="4 5">DSM 17794</strain>
    </source>
</reference>
<proteinExistence type="predicted"/>
<dbReference type="GO" id="GO:0016757">
    <property type="term" value="F:glycosyltransferase activity"/>
    <property type="evidence" value="ECO:0007669"/>
    <property type="project" value="InterPro"/>
</dbReference>